<keyword evidence="1" id="KW-0378">Hydrolase</keyword>
<dbReference type="EMBL" id="MU001776">
    <property type="protein sequence ID" value="KAF2798818.1"/>
    <property type="molecule type" value="Genomic_DNA"/>
</dbReference>
<dbReference type="GO" id="GO:0005634">
    <property type="term" value="C:nucleus"/>
    <property type="evidence" value="ECO:0007669"/>
    <property type="project" value="TreeGrafter"/>
</dbReference>
<dbReference type="Pfam" id="PF03959">
    <property type="entry name" value="FSH1"/>
    <property type="match status" value="1"/>
</dbReference>
<reference evidence="3" key="1">
    <citation type="journal article" date="2020" name="Stud. Mycol.">
        <title>101 Dothideomycetes genomes: a test case for predicting lifestyles and emergence of pathogens.</title>
        <authorList>
            <person name="Haridas S."/>
            <person name="Albert R."/>
            <person name="Binder M."/>
            <person name="Bloem J."/>
            <person name="Labutti K."/>
            <person name="Salamov A."/>
            <person name="Andreopoulos B."/>
            <person name="Baker S."/>
            <person name="Barry K."/>
            <person name="Bills G."/>
            <person name="Bluhm B."/>
            <person name="Cannon C."/>
            <person name="Castanera R."/>
            <person name="Culley D."/>
            <person name="Daum C."/>
            <person name="Ezra D."/>
            <person name="Gonzalez J."/>
            <person name="Henrissat B."/>
            <person name="Kuo A."/>
            <person name="Liang C."/>
            <person name="Lipzen A."/>
            <person name="Lutzoni F."/>
            <person name="Magnuson J."/>
            <person name="Mondo S."/>
            <person name="Nolan M."/>
            <person name="Ohm R."/>
            <person name="Pangilinan J."/>
            <person name="Park H.-J."/>
            <person name="Ramirez L."/>
            <person name="Alfaro M."/>
            <person name="Sun H."/>
            <person name="Tritt A."/>
            <person name="Yoshinaga Y."/>
            <person name="Zwiers L.-H."/>
            <person name="Turgeon B."/>
            <person name="Goodwin S."/>
            <person name="Spatafora J."/>
            <person name="Crous P."/>
            <person name="Grigoriev I."/>
        </authorList>
    </citation>
    <scope>NUCLEOTIDE SEQUENCE</scope>
    <source>
        <strain evidence="3">CBS 109.77</strain>
    </source>
</reference>
<dbReference type="InterPro" id="IPR005645">
    <property type="entry name" value="FSH-like_dom"/>
</dbReference>
<proteinExistence type="predicted"/>
<evidence type="ECO:0000259" key="2">
    <source>
        <dbReference type="Pfam" id="PF03959"/>
    </source>
</evidence>
<dbReference type="GO" id="GO:0019748">
    <property type="term" value="P:secondary metabolic process"/>
    <property type="evidence" value="ECO:0007669"/>
    <property type="project" value="TreeGrafter"/>
</dbReference>
<dbReference type="Gene3D" id="3.40.50.1820">
    <property type="entry name" value="alpha/beta hydrolase"/>
    <property type="match status" value="1"/>
</dbReference>
<evidence type="ECO:0000313" key="4">
    <source>
        <dbReference type="Proteomes" id="UP000799757"/>
    </source>
</evidence>
<dbReference type="InterPro" id="IPR050593">
    <property type="entry name" value="LovG"/>
</dbReference>
<keyword evidence="4" id="KW-1185">Reference proteome</keyword>
<dbReference type="AlphaFoldDB" id="A0A6A6XRH1"/>
<dbReference type="PANTHER" id="PTHR48070">
    <property type="entry name" value="ESTERASE OVCA2"/>
    <property type="match status" value="1"/>
</dbReference>
<dbReference type="GO" id="GO:0016787">
    <property type="term" value="F:hydrolase activity"/>
    <property type="evidence" value="ECO:0007669"/>
    <property type="project" value="UniProtKB-KW"/>
</dbReference>
<name>A0A6A6XRH1_9PLEO</name>
<dbReference type="PANTHER" id="PTHR48070:SF6">
    <property type="entry name" value="ESTERASE OVCA2"/>
    <property type="match status" value="1"/>
</dbReference>
<feature type="domain" description="Serine hydrolase" evidence="2">
    <location>
        <begin position="2"/>
        <end position="197"/>
    </location>
</feature>
<evidence type="ECO:0000256" key="1">
    <source>
        <dbReference type="ARBA" id="ARBA00022801"/>
    </source>
</evidence>
<sequence length="222" mass="24355">MHFLCLHGVGTNSEIFSTQTVSLRYELGDAHTYEFLEGTVSTALAEELKPYYPSSVQTYNYCDTNDPASMLQALEQLHTFVLLEGPFDGVIAYSHGAGFAATYIIQQALKQPSTVPFKCAIFFSAARVADPVCLLTGTLRYLDVKIDGVRLNIPTAHIWGSNDTFHPGTSDYVRELSVAEMREEVVHEEGHDIPGGKARAAVLGIAKAIRRTIARAEGWDGK</sequence>
<evidence type="ECO:0000313" key="3">
    <source>
        <dbReference type="EMBL" id="KAF2798818.1"/>
    </source>
</evidence>
<dbReference type="OrthoDB" id="2094269at2759"/>
<protein>
    <recommendedName>
        <fullName evidence="2">Serine hydrolase domain-containing protein</fullName>
    </recommendedName>
</protein>
<organism evidence="3 4">
    <name type="scientific">Melanomma pulvis-pyrius CBS 109.77</name>
    <dbReference type="NCBI Taxonomy" id="1314802"/>
    <lineage>
        <taxon>Eukaryota</taxon>
        <taxon>Fungi</taxon>
        <taxon>Dikarya</taxon>
        <taxon>Ascomycota</taxon>
        <taxon>Pezizomycotina</taxon>
        <taxon>Dothideomycetes</taxon>
        <taxon>Pleosporomycetidae</taxon>
        <taxon>Pleosporales</taxon>
        <taxon>Melanommataceae</taxon>
        <taxon>Melanomma</taxon>
    </lineage>
</organism>
<accession>A0A6A6XRH1</accession>
<dbReference type="Proteomes" id="UP000799757">
    <property type="component" value="Unassembled WGS sequence"/>
</dbReference>
<dbReference type="GO" id="GO:0005737">
    <property type="term" value="C:cytoplasm"/>
    <property type="evidence" value="ECO:0007669"/>
    <property type="project" value="TreeGrafter"/>
</dbReference>
<dbReference type="InterPro" id="IPR029058">
    <property type="entry name" value="AB_hydrolase_fold"/>
</dbReference>
<dbReference type="SUPFAM" id="SSF53474">
    <property type="entry name" value="alpha/beta-Hydrolases"/>
    <property type="match status" value="1"/>
</dbReference>
<gene>
    <name evidence="3" type="ORF">K505DRAFT_357201</name>
</gene>